<evidence type="ECO:0000313" key="5">
    <source>
        <dbReference type="Proteomes" id="UP000014227"/>
    </source>
</evidence>
<dbReference type="RefSeq" id="WP_016483183.1">
    <property type="nucleotide sequence ID" value="NC_021487.1"/>
</dbReference>
<dbReference type="InParanoid" id="S0EZB8"/>
<dbReference type="SMART" id="SM01208">
    <property type="entry name" value="G5"/>
    <property type="match status" value="1"/>
</dbReference>
<dbReference type="PANTHER" id="PTHR39160">
    <property type="entry name" value="CELL WALL-BINDING PROTEIN YOCH"/>
    <property type="match status" value="1"/>
</dbReference>
<gene>
    <name evidence="4" type="ORF">CCALI_01845</name>
</gene>
<dbReference type="InterPro" id="IPR010611">
    <property type="entry name" value="3D_dom"/>
</dbReference>
<dbReference type="Pfam" id="PF06725">
    <property type="entry name" value="3D"/>
    <property type="match status" value="1"/>
</dbReference>
<dbReference type="EMBL" id="HF951689">
    <property type="protein sequence ID" value="CCW35656.1"/>
    <property type="molecule type" value="Genomic_DNA"/>
</dbReference>
<dbReference type="GO" id="GO:0004553">
    <property type="term" value="F:hydrolase activity, hydrolyzing O-glycosyl compounds"/>
    <property type="evidence" value="ECO:0007669"/>
    <property type="project" value="InterPro"/>
</dbReference>
<feature type="compositionally biased region" description="Polar residues" evidence="2">
    <location>
        <begin position="32"/>
        <end position="45"/>
    </location>
</feature>
<dbReference type="InterPro" id="IPR059180">
    <property type="entry name" value="3D_YorM"/>
</dbReference>
<dbReference type="Pfam" id="PF07501">
    <property type="entry name" value="G5"/>
    <property type="match status" value="1"/>
</dbReference>
<dbReference type="STRING" id="454171.CP488_02245"/>
<dbReference type="eggNOG" id="COG3584">
    <property type="taxonomic scope" value="Bacteria"/>
</dbReference>
<evidence type="ECO:0000256" key="2">
    <source>
        <dbReference type="SAM" id="MobiDB-lite"/>
    </source>
</evidence>
<dbReference type="InterPro" id="IPR011098">
    <property type="entry name" value="G5_dom"/>
</dbReference>
<dbReference type="HOGENOM" id="CLU_1213059_0_0_0"/>
<dbReference type="Gene3D" id="2.20.230.10">
    <property type="entry name" value="Resuscitation-promoting factor rpfb"/>
    <property type="match status" value="1"/>
</dbReference>
<evidence type="ECO:0000259" key="3">
    <source>
        <dbReference type="PROSITE" id="PS51109"/>
    </source>
</evidence>
<dbReference type="PROSITE" id="PS51109">
    <property type="entry name" value="G5"/>
    <property type="match status" value="1"/>
</dbReference>
<keyword evidence="5" id="KW-1185">Reference proteome</keyword>
<evidence type="ECO:0000313" key="4">
    <source>
        <dbReference type="EMBL" id="CCW35656.1"/>
    </source>
</evidence>
<dbReference type="CDD" id="cd14667">
    <property type="entry name" value="3D_containing_proteins"/>
    <property type="match status" value="1"/>
</dbReference>
<feature type="domain" description="G5" evidence="3">
    <location>
        <begin position="44"/>
        <end position="125"/>
    </location>
</feature>
<dbReference type="AlphaFoldDB" id="S0EZB8"/>
<dbReference type="InterPro" id="IPR051933">
    <property type="entry name" value="Resuscitation_pf_RpfB"/>
</dbReference>
<dbReference type="SUPFAM" id="SSF50685">
    <property type="entry name" value="Barwin-like endoglucanases"/>
    <property type="match status" value="1"/>
</dbReference>
<evidence type="ECO:0000256" key="1">
    <source>
        <dbReference type="ARBA" id="ARBA00022729"/>
    </source>
</evidence>
<accession>S0EZB8</accession>
<dbReference type="InterPro" id="IPR036908">
    <property type="entry name" value="RlpA-like_sf"/>
</dbReference>
<dbReference type="Proteomes" id="UP000014227">
    <property type="component" value="Chromosome I"/>
</dbReference>
<reference evidence="5" key="1">
    <citation type="submission" date="2013-03" db="EMBL/GenBank/DDBJ databases">
        <title>Genome sequence of Chthonomonas calidirosea, the first sequenced genome from the Armatimonadetes phylum (formally candidate division OP10).</title>
        <authorList>
            <person name="Lee K.C.Y."/>
            <person name="Morgan X.C."/>
            <person name="Dunfield P.F."/>
            <person name="Tamas I."/>
            <person name="Houghton K.M."/>
            <person name="Vyssotski M."/>
            <person name="Ryan J.L.J."/>
            <person name="Lagutin K."/>
            <person name="McDonald I.R."/>
            <person name="Stott M.B."/>
        </authorList>
    </citation>
    <scope>NUCLEOTIDE SEQUENCE [LARGE SCALE GENOMIC DNA]</scope>
    <source>
        <strain evidence="5">DSM 23976 / ICMP 18418 / T49</strain>
    </source>
</reference>
<dbReference type="OrthoDB" id="9798935at2"/>
<proteinExistence type="predicted"/>
<organism evidence="4 5">
    <name type="scientific">Chthonomonas calidirosea (strain DSM 23976 / ICMP 18418 / T49)</name>
    <dbReference type="NCBI Taxonomy" id="1303518"/>
    <lineage>
        <taxon>Bacteria</taxon>
        <taxon>Bacillati</taxon>
        <taxon>Armatimonadota</taxon>
        <taxon>Chthonomonadia</taxon>
        <taxon>Chthonomonadales</taxon>
        <taxon>Chthonomonadaceae</taxon>
        <taxon>Chthonomonas</taxon>
    </lineage>
</organism>
<keyword evidence="1" id="KW-0732">Signal</keyword>
<sequence length="228" mass="24858">MATSSPVRRISAIGVMALAIGVGATRPGDATPRQTDTTTSAPQTSQTLTKTVTLREPIPYPTLRKPTSLLRSGTSRILRGGVKGEKEVTYRIWLRPDGTEIKRIRLSERILKKPVPEVVQVGIAAKLASRGYFSGRRVLIMNATYYYPHEGSATGRASTGIKCGYGVVAVDPHYIPLGTRLYIEGYGYAIAADVGSAIKGNRIDLCIDSLHNIAHIRDMHHVRVHILN</sequence>
<dbReference type="KEGG" id="ccz:CCALI_01845"/>
<dbReference type="PATRIC" id="fig|1303518.3.peg.1905"/>
<dbReference type="Gene3D" id="2.40.40.10">
    <property type="entry name" value="RlpA-like domain"/>
    <property type="match status" value="1"/>
</dbReference>
<name>S0EZB8_CHTCT</name>
<dbReference type="PANTHER" id="PTHR39160:SF4">
    <property type="entry name" value="RESUSCITATION-PROMOTING FACTOR RPFB"/>
    <property type="match status" value="1"/>
</dbReference>
<feature type="region of interest" description="Disordered" evidence="2">
    <location>
        <begin position="25"/>
        <end position="45"/>
    </location>
</feature>
<dbReference type="GO" id="GO:0009254">
    <property type="term" value="P:peptidoglycan turnover"/>
    <property type="evidence" value="ECO:0007669"/>
    <property type="project" value="InterPro"/>
</dbReference>
<protein>
    <submittedName>
        <fullName evidence="4">Uncharacterized protein conserved in bacteria</fullName>
    </submittedName>
</protein>
<dbReference type="GO" id="GO:0019867">
    <property type="term" value="C:outer membrane"/>
    <property type="evidence" value="ECO:0007669"/>
    <property type="project" value="InterPro"/>
</dbReference>